<evidence type="ECO:0000313" key="3">
    <source>
        <dbReference type="EMBL" id="KZX12842.1"/>
    </source>
</evidence>
<organism evidence="3 4">
    <name type="scientific">Methanobrevibacter curvatus</name>
    <dbReference type="NCBI Taxonomy" id="49547"/>
    <lineage>
        <taxon>Archaea</taxon>
        <taxon>Methanobacteriati</taxon>
        <taxon>Methanobacteriota</taxon>
        <taxon>Methanomada group</taxon>
        <taxon>Methanobacteria</taxon>
        <taxon>Methanobacteriales</taxon>
        <taxon>Methanobacteriaceae</taxon>
        <taxon>Methanobrevibacter</taxon>
    </lineage>
</organism>
<dbReference type="EMBL" id="LWMV01000160">
    <property type="protein sequence ID" value="KZX12842.1"/>
    <property type="molecule type" value="Genomic_DNA"/>
</dbReference>
<dbReference type="Gene3D" id="2.60.40.10">
    <property type="entry name" value="Immunoglobulins"/>
    <property type="match status" value="1"/>
</dbReference>
<dbReference type="AlphaFoldDB" id="A0A166B4C2"/>
<gene>
    <name evidence="3" type="ORF">MBCUR_08980</name>
</gene>
<keyword evidence="4" id="KW-1185">Reference proteome</keyword>
<dbReference type="SUPFAM" id="SSF51126">
    <property type="entry name" value="Pectin lyase-like"/>
    <property type="match status" value="1"/>
</dbReference>
<evidence type="ECO:0008006" key="5">
    <source>
        <dbReference type="Google" id="ProtNLM"/>
    </source>
</evidence>
<evidence type="ECO:0000259" key="2">
    <source>
        <dbReference type="Pfam" id="PF13229"/>
    </source>
</evidence>
<dbReference type="InterPro" id="IPR012334">
    <property type="entry name" value="Pectin_lyas_fold"/>
</dbReference>
<dbReference type="NCBIfam" id="TIGR01451">
    <property type="entry name" value="B_ant_repeat"/>
    <property type="match status" value="1"/>
</dbReference>
<feature type="domain" description="Right handed beta helix" evidence="2">
    <location>
        <begin position="170"/>
        <end position="322"/>
    </location>
</feature>
<dbReference type="Pfam" id="PF13229">
    <property type="entry name" value="Beta_helix"/>
    <property type="match status" value="1"/>
</dbReference>
<dbReference type="Gene3D" id="2.160.20.10">
    <property type="entry name" value="Single-stranded right-handed beta-helix, Pectin lyase-like"/>
    <property type="match status" value="1"/>
</dbReference>
<dbReference type="PATRIC" id="fig|49547.3.peg.967"/>
<sequence length="568" mass="60167">MFKSKKSLFMLVLLISIFVLASSTAFAANHTVSNTNTVAEIQSVIDSATLGDTVNFNPGNYANLVLNVNKSITLNGNGANINTNNGTKTVFTASGTEPTTYKDITIKNFVINEADISSGNIISFTGGVDNLVLDQITITGDNLNFGTGINLRGATNVVISNSDISGVRDAIGVGGGSKYTIVGNNFHDTGRNSMSFFQDANTFVVANNTLSNAQFGIFYGGGVKYVDIVNNTITGFNLGLGFVKAVGDTNVVGNTLTNNDIAIEVKAGDEAHGYATLAQNLTIVNNVIQNNTKFGIYLFNLAEGQVGTDIVIDSNDFANNGIGLKDEFNWSSSDWTQAFDSYGLDIVKNYFQAPDENGTVENQTANITISSKVNVTSVTVGQKVVYSITVKNTGNVASDAITVNAGIPSTYGTAVAQYIADNSAYSKGTWTIDSLGAGDTAVLVLEVTTKKAGTAKITTTLSSSNNVSESVTKTLTIKDLKPAKISYTVKNKVKGKQLIRTYTIKNTGEKVGTASINLKIPNGYKYVKTVVGKYASYKYTAAKKSVALKVTKLPGAKYTTITVTVQKK</sequence>
<dbReference type="RefSeq" id="WP_067090746.1">
    <property type="nucleotide sequence ID" value="NZ_LWMV01000160.1"/>
</dbReference>
<feature type="domain" description="DUF11" evidence="1">
    <location>
        <begin position="367"/>
        <end position="465"/>
    </location>
</feature>
<evidence type="ECO:0000259" key="1">
    <source>
        <dbReference type="Pfam" id="PF01345"/>
    </source>
</evidence>
<dbReference type="STRING" id="49547.MBCUR_08980"/>
<dbReference type="InterPro" id="IPR006626">
    <property type="entry name" value="PbH1"/>
</dbReference>
<accession>A0A166B4C2</accession>
<dbReference type="InterPro" id="IPR011050">
    <property type="entry name" value="Pectin_lyase_fold/virulence"/>
</dbReference>
<reference evidence="3 4" key="1">
    <citation type="submission" date="2016-04" db="EMBL/GenBank/DDBJ databases">
        <title>Genome sequence of Methanobrevibacter curvatus DSM 11111.</title>
        <authorList>
            <person name="Poehlein A."/>
            <person name="Seedorf H."/>
            <person name="Daniel R."/>
        </authorList>
    </citation>
    <scope>NUCLEOTIDE SEQUENCE [LARGE SCALE GENOMIC DNA]</scope>
    <source>
        <strain evidence="3 4">DSM 11111</strain>
    </source>
</reference>
<dbReference type="OrthoDB" id="78449at2157"/>
<dbReference type="Proteomes" id="UP000077245">
    <property type="component" value="Unassembled WGS sequence"/>
</dbReference>
<dbReference type="Pfam" id="PF01345">
    <property type="entry name" value="DUF11"/>
    <property type="match status" value="1"/>
</dbReference>
<dbReference type="InterPro" id="IPR039448">
    <property type="entry name" value="Beta_helix"/>
</dbReference>
<dbReference type="InterPro" id="IPR013783">
    <property type="entry name" value="Ig-like_fold"/>
</dbReference>
<comment type="caution">
    <text evidence="3">The sequence shown here is derived from an EMBL/GenBank/DDBJ whole genome shotgun (WGS) entry which is preliminary data.</text>
</comment>
<dbReference type="SMART" id="SM00710">
    <property type="entry name" value="PbH1"/>
    <property type="match status" value="8"/>
</dbReference>
<name>A0A166B4C2_9EURY</name>
<dbReference type="InterPro" id="IPR047589">
    <property type="entry name" value="DUF11_rpt"/>
</dbReference>
<dbReference type="InterPro" id="IPR001434">
    <property type="entry name" value="OmcB-like_DUF11"/>
</dbReference>
<proteinExistence type="predicted"/>
<protein>
    <recommendedName>
        <fullName evidence="5">DUF11 domain-containing protein</fullName>
    </recommendedName>
</protein>
<evidence type="ECO:0000313" key="4">
    <source>
        <dbReference type="Proteomes" id="UP000077245"/>
    </source>
</evidence>